<gene>
    <name evidence="1" type="ORF">CKM354_000777700</name>
</gene>
<dbReference type="Proteomes" id="UP000825890">
    <property type="component" value="Unassembled WGS sequence"/>
</dbReference>
<dbReference type="EMBL" id="BOLY01000004">
    <property type="protein sequence ID" value="GIZ44583.1"/>
    <property type="molecule type" value="Genomic_DNA"/>
</dbReference>
<name>A0A9P3FEN1_9PEZI</name>
<organism evidence="1 2">
    <name type="scientific">Cercospora kikuchii</name>
    <dbReference type="NCBI Taxonomy" id="84275"/>
    <lineage>
        <taxon>Eukaryota</taxon>
        <taxon>Fungi</taxon>
        <taxon>Dikarya</taxon>
        <taxon>Ascomycota</taxon>
        <taxon>Pezizomycotina</taxon>
        <taxon>Dothideomycetes</taxon>
        <taxon>Dothideomycetidae</taxon>
        <taxon>Mycosphaerellales</taxon>
        <taxon>Mycosphaerellaceae</taxon>
        <taxon>Cercospora</taxon>
    </lineage>
</organism>
<evidence type="ECO:0000313" key="1">
    <source>
        <dbReference type="EMBL" id="GIZ44583.1"/>
    </source>
</evidence>
<proteinExistence type="predicted"/>
<sequence>MPLSASREPYANWLPAEIIKHVLSYLQPPSPEAPGRARYEHIEFADERAEAVNQFTAASQKICSPS</sequence>
<dbReference type="AlphaFoldDB" id="A0A9P3FEN1"/>
<accession>A0A9P3FEN1</accession>
<evidence type="ECO:0000313" key="2">
    <source>
        <dbReference type="Proteomes" id="UP000825890"/>
    </source>
</evidence>
<dbReference type="RefSeq" id="XP_044659070.1">
    <property type="nucleotide sequence ID" value="XM_044803135.1"/>
</dbReference>
<reference evidence="1 2" key="1">
    <citation type="submission" date="2021-01" db="EMBL/GenBank/DDBJ databases">
        <title>Cercospora kikuchii MAFF 305040 whole genome shotgun sequence.</title>
        <authorList>
            <person name="Kashiwa T."/>
            <person name="Suzuki T."/>
        </authorList>
    </citation>
    <scope>NUCLEOTIDE SEQUENCE [LARGE SCALE GENOMIC DNA]</scope>
    <source>
        <strain evidence="1 2">MAFF 305040</strain>
    </source>
</reference>
<dbReference type="GeneID" id="68293352"/>
<protein>
    <submittedName>
        <fullName evidence="1">Uncharacterized protein</fullName>
    </submittedName>
</protein>
<comment type="caution">
    <text evidence="1">The sequence shown here is derived from an EMBL/GenBank/DDBJ whole genome shotgun (WGS) entry which is preliminary data.</text>
</comment>
<keyword evidence="2" id="KW-1185">Reference proteome</keyword>